<feature type="binding site" evidence="2">
    <location>
        <begin position="67"/>
        <end position="69"/>
    </location>
    <ligand>
        <name>substrate</name>
    </ligand>
</feature>
<organism evidence="3 4">
    <name type="scientific">Neolewinella marina</name>
    <dbReference type="NCBI Taxonomy" id="438751"/>
    <lineage>
        <taxon>Bacteria</taxon>
        <taxon>Pseudomonadati</taxon>
        <taxon>Bacteroidota</taxon>
        <taxon>Saprospiria</taxon>
        <taxon>Saprospirales</taxon>
        <taxon>Lewinellaceae</taxon>
        <taxon>Neolewinella</taxon>
    </lineage>
</organism>
<sequence length="252" mass="28142">MQELKQQIDKARLPHHVGVIMDGNGRWAKGKGKPRVFGHHSAVEAVRATVEGCAELGVRYLTLYAFSTENWDRPEMEVGALMKLLVDTIGSEMQMMLDNGIRLATIGDTAGLPEATRDALAFGIEQTSHGEGMTLILALNYSGKWDLARAARQLALEVEAGRMEAAAVDEAALSARLSTHAYPDPELIIRTSGEHRLSNFFLWQAAYAEFYFSPVFWPEFRKPDLYAAIVDFQQRERRFGKTSEQLKQATNP</sequence>
<feature type="binding site" evidence="2">
    <location>
        <position position="190"/>
    </location>
    <ligand>
        <name>substrate</name>
    </ligand>
</feature>
<dbReference type="GO" id="GO:0045547">
    <property type="term" value="F:ditrans,polycis-polyprenyl diphosphate synthase [(2E,6E)-farnesyl diphosphate specific] activity"/>
    <property type="evidence" value="ECO:0007669"/>
    <property type="project" value="TreeGrafter"/>
</dbReference>
<dbReference type="GO" id="GO:0000287">
    <property type="term" value="F:magnesium ion binding"/>
    <property type="evidence" value="ECO:0007669"/>
    <property type="project" value="UniProtKB-UniRule"/>
</dbReference>
<feature type="binding site" evidence="2">
    <location>
        <position position="27"/>
    </location>
    <ligand>
        <name>substrate</name>
    </ligand>
</feature>
<evidence type="ECO:0000256" key="2">
    <source>
        <dbReference type="HAMAP-Rule" id="MF_01139"/>
    </source>
</evidence>
<feature type="binding site" evidence="2">
    <location>
        <position position="35"/>
    </location>
    <ligand>
        <name>substrate</name>
    </ligand>
</feature>
<dbReference type="SUPFAM" id="SSF64005">
    <property type="entry name" value="Undecaprenyl diphosphate synthase"/>
    <property type="match status" value="1"/>
</dbReference>
<feature type="binding site" evidence="2">
    <location>
        <position position="39"/>
    </location>
    <ligand>
        <name>substrate</name>
    </ligand>
</feature>
<comment type="caution">
    <text evidence="3">The sequence shown here is derived from an EMBL/GenBank/DDBJ whole genome shotgun (WGS) entry which is preliminary data.</text>
</comment>
<dbReference type="PROSITE" id="PS01066">
    <property type="entry name" value="UPP_SYNTHASE"/>
    <property type="match status" value="1"/>
</dbReference>
<name>A0A2G0CDE0_9BACT</name>
<feature type="binding site" evidence="2">
    <location>
        <position position="22"/>
    </location>
    <ligand>
        <name>Mg(2+)</name>
        <dbReference type="ChEBI" id="CHEBI:18420"/>
    </ligand>
</feature>
<dbReference type="NCBIfam" id="TIGR00055">
    <property type="entry name" value="uppS"/>
    <property type="match status" value="1"/>
</dbReference>
<dbReference type="EC" id="2.5.1.-" evidence="2"/>
<dbReference type="InterPro" id="IPR036424">
    <property type="entry name" value="UPP_synth-like_sf"/>
</dbReference>
<comment type="similarity">
    <text evidence="2">Belongs to the UPP synthase family.</text>
</comment>
<feature type="active site" description="Proton acceptor" evidence="2">
    <location>
        <position position="70"/>
    </location>
</feature>
<dbReference type="HAMAP" id="MF_01139">
    <property type="entry name" value="ISPT"/>
    <property type="match status" value="1"/>
</dbReference>
<keyword evidence="2" id="KW-0460">Magnesium</keyword>
<reference evidence="3 4" key="1">
    <citation type="submission" date="2017-10" db="EMBL/GenBank/DDBJ databases">
        <title>The draft genome sequence of Lewinella marina KCTC 32374.</title>
        <authorList>
            <person name="Wang K."/>
        </authorList>
    </citation>
    <scope>NUCLEOTIDE SEQUENCE [LARGE SCALE GENOMIC DNA]</scope>
    <source>
        <strain evidence="3 4">MKG-38</strain>
    </source>
</reference>
<dbReference type="InterPro" id="IPR001441">
    <property type="entry name" value="UPP_synth-like"/>
</dbReference>
<gene>
    <name evidence="3" type="ORF">CGL56_12470</name>
</gene>
<dbReference type="CDD" id="cd00475">
    <property type="entry name" value="Cis_IPPS"/>
    <property type="match status" value="1"/>
</dbReference>
<dbReference type="Pfam" id="PF01255">
    <property type="entry name" value="Prenyltransf"/>
    <property type="match status" value="1"/>
</dbReference>
<comment type="subunit">
    <text evidence="2">Homodimer.</text>
</comment>
<proteinExistence type="inferred from homology"/>
<comment type="function">
    <text evidence="2">Catalyzes the condensation of isopentenyl diphosphate (IPP) with allylic pyrophosphates generating different type of terpenoids.</text>
</comment>
<feature type="binding site" evidence="2">
    <location>
        <position position="209"/>
    </location>
    <ligand>
        <name>Mg(2+)</name>
        <dbReference type="ChEBI" id="CHEBI:18420"/>
    </ligand>
</feature>
<feature type="binding site" evidence="2">
    <location>
        <begin position="196"/>
        <end position="198"/>
    </location>
    <ligand>
        <name>substrate</name>
    </ligand>
</feature>
<keyword evidence="1 2" id="KW-0808">Transferase</keyword>
<comment type="cofactor">
    <cofactor evidence="2">
        <name>Mg(2+)</name>
        <dbReference type="ChEBI" id="CHEBI:18420"/>
    </cofactor>
    <text evidence="2">Binds 2 magnesium ions per subunit.</text>
</comment>
<dbReference type="PANTHER" id="PTHR10291">
    <property type="entry name" value="DEHYDRODOLICHYL DIPHOSPHATE SYNTHASE FAMILY MEMBER"/>
    <property type="match status" value="1"/>
</dbReference>
<accession>A0A2G0CDE0</accession>
<evidence type="ECO:0000313" key="3">
    <source>
        <dbReference type="EMBL" id="PHK98001.1"/>
    </source>
</evidence>
<dbReference type="RefSeq" id="WP_099106900.1">
    <property type="nucleotide sequence ID" value="NZ_JAATJF010000002.1"/>
</dbReference>
<protein>
    <recommendedName>
        <fullName evidence="2">Isoprenyl transferase</fullName>
        <ecNumber evidence="2">2.5.1.-</ecNumber>
    </recommendedName>
</protein>
<feature type="binding site" evidence="2">
    <location>
        <position position="71"/>
    </location>
    <ligand>
        <name>substrate</name>
    </ligand>
</feature>
<dbReference type="Proteomes" id="UP000226437">
    <property type="component" value="Unassembled WGS sequence"/>
</dbReference>
<keyword evidence="4" id="KW-1185">Reference proteome</keyword>
<feature type="binding site" evidence="2">
    <location>
        <begin position="23"/>
        <end position="26"/>
    </location>
    <ligand>
        <name>substrate</name>
    </ligand>
</feature>
<evidence type="ECO:0000313" key="4">
    <source>
        <dbReference type="Proteomes" id="UP000226437"/>
    </source>
</evidence>
<dbReference type="FunFam" id="3.40.1180.10:FF:000001">
    <property type="entry name" value="(2E,6E)-farnesyl-diphosphate-specific ditrans,polycis-undecaprenyl-diphosphate synthase"/>
    <property type="match status" value="1"/>
</dbReference>
<dbReference type="NCBIfam" id="NF011405">
    <property type="entry name" value="PRK14830.1"/>
    <property type="match status" value="1"/>
</dbReference>
<feature type="binding site" evidence="2">
    <location>
        <position position="73"/>
    </location>
    <ligand>
        <name>substrate</name>
    </ligand>
</feature>
<dbReference type="Gene3D" id="3.40.1180.10">
    <property type="entry name" value="Decaprenyl diphosphate synthase-like"/>
    <property type="match status" value="1"/>
</dbReference>
<feature type="active site" evidence="2">
    <location>
        <position position="22"/>
    </location>
</feature>
<dbReference type="OrthoDB" id="4191603at2"/>
<dbReference type="GO" id="GO:0016094">
    <property type="term" value="P:polyprenol biosynthetic process"/>
    <property type="evidence" value="ECO:0007669"/>
    <property type="project" value="TreeGrafter"/>
</dbReference>
<evidence type="ECO:0000256" key="1">
    <source>
        <dbReference type="ARBA" id="ARBA00022679"/>
    </source>
</evidence>
<keyword evidence="2" id="KW-0479">Metal-binding</keyword>
<dbReference type="AlphaFoldDB" id="A0A2G0CDE0"/>
<dbReference type="InterPro" id="IPR018520">
    <property type="entry name" value="UPP_synth-like_CS"/>
</dbReference>
<dbReference type="EMBL" id="PDLO01000005">
    <property type="protein sequence ID" value="PHK98001.1"/>
    <property type="molecule type" value="Genomic_DNA"/>
</dbReference>
<dbReference type="PANTHER" id="PTHR10291:SF0">
    <property type="entry name" value="DEHYDRODOLICHYL DIPHOSPHATE SYNTHASE 2"/>
    <property type="match status" value="1"/>
</dbReference>